<evidence type="ECO:0000256" key="2">
    <source>
        <dbReference type="ARBA" id="ARBA00023002"/>
    </source>
</evidence>
<comment type="similarity">
    <text evidence="1">Belongs to the short-chain dehydrogenases/reductases (SDR) family.</text>
</comment>
<evidence type="ECO:0000313" key="5">
    <source>
        <dbReference type="Proteomes" id="UP000198915"/>
    </source>
</evidence>
<name>A0A1I3LNS4_9BACL</name>
<reference evidence="5" key="1">
    <citation type="submission" date="2016-10" db="EMBL/GenBank/DDBJ databases">
        <authorList>
            <person name="Varghese N."/>
            <person name="Submissions S."/>
        </authorList>
    </citation>
    <scope>NUCLEOTIDE SEQUENCE [LARGE SCALE GENOMIC DNA]</scope>
    <source>
        <strain evidence="5">OK042</strain>
    </source>
</reference>
<dbReference type="AlphaFoldDB" id="A0A1I3LNS4"/>
<dbReference type="SMART" id="SM00822">
    <property type="entry name" value="PKS_KR"/>
    <property type="match status" value="1"/>
</dbReference>
<dbReference type="Gene3D" id="3.40.50.720">
    <property type="entry name" value="NAD(P)-binding Rossmann-like Domain"/>
    <property type="match status" value="1"/>
</dbReference>
<dbReference type="InterPro" id="IPR036291">
    <property type="entry name" value="NAD(P)-bd_dom_sf"/>
</dbReference>
<keyword evidence="5" id="KW-1185">Reference proteome</keyword>
<dbReference type="PRINTS" id="PR00080">
    <property type="entry name" value="SDRFAMILY"/>
</dbReference>
<dbReference type="STRING" id="1884381.SAMN05518846_101382"/>
<evidence type="ECO:0000259" key="3">
    <source>
        <dbReference type="SMART" id="SM00822"/>
    </source>
</evidence>
<dbReference type="GO" id="GO:0016491">
    <property type="term" value="F:oxidoreductase activity"/>
    <property type="evidence" value="ECO:0007669"/>
    <property type="project" value="UniProtKB-KW"/>
</dbReference>
<dbReference type="Proteomes" id="UP000198915">
    <property type="component" value="Unassembled WGS sequence"/>
</dbReference>
<sequence length="168" mass="17715">MNLGLQGKTAIVTGGSKGIGFATAMALAAEGANVALVARGLEALQKAAEQIAAQTGQEPLVFAADVSEEQDVRMAVEKTVERFGSVDILVNNAGTSAARPFEEVSQDMWEADLDLKLFGAVHFSRAAVPYMRQNGGGAILNVTAVGGKGNHIPGIRCCFLRHRYFGEH</sequence>
<accession>A0A1I3LNS4</accession>
<dbReference type="Pfam" id="PF00106">
    <property type="entry name" value="adh_short"/>
    <property type="match status" value="1"/>
</dbReference>
<protein>
    <submittedName>
        <fullName evidence="4">Short chain dehydrogenase</fullName>
    </submittedName>
</protein>
<dbReference type="InterPro" id="IPR002347">
    <property type="entry name" value="SDR_fam"/>
</dbReference>
<dbReference type="PANTHER" id="PTHR44196:SF1">
    <property type="entry name" value="DEHYDROGENASE_REDUCTASE SDR FAMILY MEMBER 7B"/>
    <property type="match status" value="1"/>
</dbReference>
<dbReference type="InterPro" id="IPR057326">
    <property type="entry name" value="KR_dom"/>
</dbReference>
<feature type="domain" description="Ketoreductase" evidence="3">
    <location>
        <begin position="8"/>
        <end position="148"/>
    </location>
</feature>
<evidence type="ECO:0000313" key="4">
    <source>
        <dbReference type="EMBL" id="SFI86332.1"/>
    </source>
</evidence>
<dbReference type="SUPFAM" id="SSF51735">
    <property type="entry name" value="NAD(P)-binding Rossmann-fold domains"/>
    <property type="match status" value="1"/>
</dbReference>
<dbReference type="GO" id="GO:0016020">
    <property type="term" value="C:membrane"/>
    <property type="evidence" value="ECO:0007669"/>
    <property type="project" value="TreeGrafter"/>
</dbReference>
<dbReference type="PRINTS" id="PR00081">
    <property type="entry name" value="GDHRDH"/>
</dbReference>
<keyword evidence="2" id="KW-0560">Oxidoreductase</keyword>
<evidence type="ECO:0000256" key="1">
    <source>
        <dbReference type="ARBA" id="ARBA00006484"/>
    </source>
</evidence>
<dbReference type="EMBL" id="FORT01000001">
    <property type="protein sequence ID" value="SFI86332.1"/>
    <property type="molecule type" value="Genomic_DNA"/>
</dbReference>
<organism evidence="4 5">
    <name type="scientific">Brevibacillus centrosporus</name>
    <dbReference type="NCBI Taxonomy" id="54910"/>
    <lineage>
        <taxon>Bacteria</taxon>
        <taxon>Bacillati</taxon>
        <taxon>Bacillota</taxon>
        <taxon>Bacilli</taxon>
        <taxon>Bacillales</taxon>
        <taxon>Paenibacillaceae</taxon>
        <taxon>Brevibacillus</taxon>
    </lineage>
</organism>
<gene>
    <name evidence="4" type="ORF">SAMN05518846_101382</name>
</gene>
<dbReference type="PANTHER" id="PTHR44196">
    <property type="entry name" value="DEHYDROGENASE/REDUCTASE SDR FAMILY MEMBER 7B"/>
    <property type="match status" value="1"/>
</dbReference>
<proteinExistence type="inferred from homology"/>